<dbReference type="EMBL" id="JAECZO010000366">
    <property type="protein sequence ID" value="KAK7199428.1"/>
    <property type="molecule type" value="Genomic_DNA"/>
</dbReference>
<protein>
    <submittedName>
        <fullName evidence="1">Uncharacterized protein</fullName>
    </submittedName>
</protein>
<accession>A0AAW0F2Y1</accession>
<gene>
    <name evidence="1" type="ORF">NESM_000917200</name>
</gene>
<evidence type="ECO:0000313" key="1">
    <source>
        <dbReference type="EMBL" id="KAK7199428.1"/>
    </source>
</evidence>
<proteinExistence type="predicted"/>
<keyword evidence="2" id="KW-1185">Reference proteome</keyword>
<dbReference type="AlphaFoldDB" id="A0AAW0F2Y1"/>
<reference evidence="1 2" key="1">
    <citation type="journal article" date="2021" name="MBio">
        <title>A New Model Trypanosomatid, Novymonas esmeraldas: Genomic Perception of Its 'Candidatus Pandoraea novymonadis' Endosymbiont.</title>
        <authorList>
            <person name="Zakharova A."/>
            <person name="Saura A."/>
            <person name="Butenko A."/>
            <person name="Podesvova L."/>
            <person name="Warmusova S."/>
            <person name="Kostygov A.Y."/>
            <person name="Nenarokova A."/>
            <person name="Lukes J."/>
            <person name="Opperdoes F.R."/>
            <person name="Yurchenko V."/>
        </authorList>
    </citation>
    <scope>NUCLEOTIDE SEQUENCE [LARGE SCALE GENOMIC DNA]</scope>
    <source>
        <strain evidence="1 2">E262AT.01</strain>
    </source>
</reference>
<sequence>MRSTEKALSIRKETGTSHVATTEQSVDMVRSDCIAKDWCAFTVISAVTVFTRRRVSCSIRFSAMVMRMKCRVLKDCVSERVTRT</sequence>
<evidence type="ECO:0000313" key="2">
    <source>
        <dbReference type="Proteomes" id="UP001430356"/>
    </source>
</evidence>
<organism evidence="1 2">
    <name type="scientific">Novymonas esmeraldas</name>
    <dbReference type="NCBI Taxonomy" id="1808958"/>
    <lineage>
        <taxon>Eukaryota</taxon>
        <taxon>Discoba</taxon>
        <taxon>Euglenozoa</taxon>
        <taxon>Kinetoplastea</taxon>
        <taxon>Metakinetoplastina</taxon>
        <taxon>Trypanosomatida</taxon>
        <taxon>Trypanosomatidae</taxon>
        <taxon>Novymonas</taxon>
    </lineage>
</organism>
<name>A0AAW0F2Y1_9TRYP</name>
<dbReference type="Proteomes" id="UP001430356">
    <property type="component" value="Unassembled WGS sequence"/>
</dbReference>
<comment type="caution">
    <text evidence="1">The sequence shown here is derived from an EMBL/GenBank/DDBJ whole genome shotgun (WGS) entry which is preliminary data.</text>
</comment>